<evidence type="ECO:0000313" key="3">
    <source>
        <dbReference type="Proteomes" id="UP000732298"/>
    </source>
</evidence>
<evidence type="ECO:0000313" key="2">
    <source>
        <dbReference type="EMBL" id="MBI4210804.1"/>
    </source>
</evidence>
<reference evidence="2" key="1">
    <citation type="submission" date="2020-07" db="EMBL/GenBank/DDBJ databases">
        <title>Huge and variable diversity of episymbiotic CPR bacteria and DPANN archaea in groundwater ecosystems.</title>
        <authorList>
            <person name="He C.Y."/>
            <person name="Keren R."/>
            <person name="Whittaker M."/>
            <person name="Farag I.F."/>
            <person name="Doudna J."/>
            <person name="Cate J.H.D."/>
            <person name="Banfield J.F."/>
        </authorList>
    </citation>
    <scope>NUCLEOTIDE SEQUENCE</scope>
    <source>
        <strain evidence="2">NC_groundwater_1296_Ag_S-0.2um_52_80</strain>
    </source>
</reference>
<name>A0A8T3YJU1_9ARCH</name>
<organism evidence="2 3">
    <name type="scientific">Candidatus Iainarchaeum sp</name>
    <dbReference type="NCBI Taxonomy" id="3101447"/>
    <lineage>
        <taxon>Archaea</taxon>
        <taxon>Candidatus Iainarchaeota</taxon>
        <taxon>Candidatus Iainarchaeia</taxon>
        <taxon>Candidatus Iainarchaeales</taxon>
        <taxon>Candidatus Iainarchaeaceae</taxon>
        <taxon>Candidatus Iainarchaeum</taxon>
    </lineage>
</organism>
<dbReference type="AlphaFoldDB" id="A0A8T3YJU1"/>
<comment type="caution">
    <text evidence="2">The sequence shown here is derived from an EMBL/GenBank/DDBJ whole genome shotgun (WGS) entry which is preliminary data.</text>
</comment>
<sequence length="362" mass="39435">MYKNALAIFILVAVSGCSIPFEPDSPKSEDSPQNHGIVVERIAENLEIPWAIGFLPDGRMIFTERPGRVKVLENGSAHEIKGVVHLGESGLQGIAVDPEFAENGYIYLYYTYTENSALLNRISRFALKNDSLENETTLLEGIPGNVYHDGGRLGFGPDGKLYASTGDSGNPESSQDKNSLAGKMLRLNKDGSMPGDNPFGNYVYSYGHRNPQGFDWHPQSGTLVSTEHGPSKNDEVNIIEKGANYGWPEKLCGEANTEKGFSEAIVCFGEWTMAPSGAAFYSGGKQQLKNAFVYAGLRGEQIRAAYIEGGKLVKDEKLLDGYGRIRDIQEGPDGRLYFATNNTDGRGNPKKGDDGIYAITAK</sequence>
<dbReference type="EMBL" id="JACQPB010000042">
    <property type="protein sequence ID" value="MBI4210804.1"/>
    <property type="molecule type" value="Genomic_DNA"/>
</dbReference>
<dbReference type="PANTHER" id="PTHR19328:SF13">
    <property type="entry name" value="HIPL1 PROTEIN"/>
    <property type="match status" value="1"/>
</dbReference>
<gene>
    <name evidence="2" type="ORF">HY544_04835</name>
</gene>
<proteinExistence type="predicted"/>
<dbReference type="InterPro" id="IPR012938">
    <property type="entry name" value="Glc/Sorbosone_DH"/>
</dbReference>
<dbReference type="SUPFAM" id="SSF50952">
    <property type="entry name" value="Soluble quinoprotein glucose dehydrogenase"/>
    <property type="match status" value="1"/>
</dbReference>
<dbReference type="InterPro" id="IPR011041">
    <property type="entry name" value="Quinoprot_gluc/sorb_DH_b-prop"/>
</dbReference>
<dbReference type="PROSITE" id="PS51257">
    <property type="entry name" value="PROKAR_LIPOPROTEIN"/>
    <property type="match status" value="1"/>
</dbReference>
<feature type="domain" description="Glucose/Sorbosone dehydrogenase" evidence="1">
    <location>
        <begin position="46"/>
        <end position="346"/>
    </location>
</feature>
<dbReference type="Proteomes" id="UP000732298">
    <property type="component" value="Unassembled WGS sequence"/>
</dbReference>
<dbReference type="PANTHER" id="PTHR19328">
    <property type="entry name" value="HEDGEHOG-INTERACTING PROTEIN"/>
    <property type="match status" value="1"/>
</dbReference>
<dbReference type="Gene3D" id="2.120.10.30">
    <property type="entry name" value="TolB, C-terminal domain"/>
    <property type="match status" value="1"/>
</dbReference>
<dbReference type="Pfam" id="PF07995">
    <property type="entry name" value="GSDH"/>
    <property type="match status" value="1"/>
</dbReference>
<dbReference type="InterPro" id="IPR011042">
    <property type="entry name" value="6-blade_b-propeller_TolB-like"/>
</dbReference>
<evidence type="ECO:0000259" key="1">
    <source>
        <dbReference type="Pfam" id="PF07995"/>
    </source>
</evidence>
<protein>
    <submittedName>
        <fullName evidence="2">PQQ-dependent sugar dehydrogenase</fullName>
    </submittedName>
</protein>
<accession>A0A8T3YJU1</accession>